<dbReference type="AlphaFoldDB" id="A0A3B0TGW1"/>
<evidence type="ECO:0008006" key="2">
    <source>
        <dbReference type="Google" id="ProtNLM"/>
    </source>
</evidence>
<dbReference type="Pfam" id="PF13489">
    <property type="entry name" value="Methyltransf_23"/>
    <property type="match status" value="1"/>
</dbReference>
<dbReference type="SUPFAM" id="SSF53335">
    <property type="entry name" value="S-adenosyl-L-methionine-dependent methyltransferases"/>
    <property type="match status" value="1"/>
</dbReference>
<name>A0A3B0TGW1_9ZZZZ</name>
<evidence type="ECO:0000313" key="1">
    <source>
        <dbReference type="EMBL" id="VAW12537.1"/>
    </source>
</evidence>
<reference evidence="1" key="1">
    <citation type="submission" date="2018-06" db="EMBL/GenBank/DDBJ databases">
        <authorList>
            <person name="Zhirakovskaya E."/>
        </authorList>
    </citation>
    <scope>NUCLEOTIDE SEQUENCE</scope>
</reference>
<proteinExistence type="predicted"/>
<dbReference type="InterPro" id="IPR029063">
    <property type="entry name" value="SAM-dependent_MTases_sf"/>
</dbReference>
<dbReference type="CDD" id="cd02440">
    <property type="entry name" value="AdoMet_MTases"/>
    <property type="match status" value="1"/>
</dbReference>
<dbReference type="EMBL" id="UOEM01000047">
    <property type="protein sequence ID" value="VAW12537.1"/>
    <property type="molecule type" value="Genomic_DNA"/>
</dbReference>
<protein>
    <recommendedName>
        <fullName evidence="2">Methyltransferase type 11 domain-containing protein</fullName>
    </recommendedName>
</protein>
<accession>A0A3B0TGW1</accession>
<gene>
    <name evidence="1" type="ORF">MNBD_ALPHA09-566</name>
</gene>
<dbReference type="Gene3D" id="3.40.50.150">
    <property type="entry name" value="Vaccinia Virus protein VP39"/>
    <property type="match status" value="1"/>
</dbReference>
<organism evidence="1">
    <name type="scientific">hydrothermal vent metagenome</name>
    <dbReference type="NCBI Taxonomy" id="652676"/>
    <lineage>
        <taxon>unclassified sequences</taxon>
        <taxon>metagenomes</taxon>
        <taxon>ecological metagenomes</taxon>
    </lineage>
</organism>
<sequence>MQSLQLFKPSKYDPAPRWCPLCGSFDQTENTQFSQEPWRIVGCAECGFTFLANPVSYDDLVKEQAWEKNSAKETDRRRAEQPVLSRINMGTRWRSKLFRSNKSQRLLNIFKTGHVLDIGCGTGTNLPEPLIPFGVEISRYLSGVADEAMRKRGGRCIQGAATVCVNSFETGFFDGVLLGSYLEHETNPLPVLKELHRILKDDGVIYIRVPNYSSLNRQVMGRKWCGFRYPDHVNYFTVKTLARMARAAGFRQRLLNWASIAFDDNIKVTLKKT</sequence>